<feature type="region of interest" description="Disordered" evidence="1">
    <location>
        <begin position="1"/>
        <end position="124"/>
    </location>
</feature>
<feature type="compositionally biased region" description="Low complexity" evidence="1">
    <location>
        <begin position="33"/>
        <end position="49"/>
    </location>
</feature>
<feature type="domain" description="F-box" evidence="2">
    <location>
        <begin position="134"/>
        <end position="165"/>
    </location>
</feature>
<dbReference type="InParanoid" id="A0A2T3ACM6"/>
<dbReference type="EMBL" id="KZ678413">
    <property type="protein sequence ID" value="PSR91966.1"/>
    <property type="molecule type" value="Genomic_DNA"/>
</dbReference>
<feature type="compositionally biased region" description="Low complexity" evidence="1">
    <location>
        <begin position="1091"/>
        <end position="1106"/>
    </location>
</feature>
<feature type="compositionally biased region" description="Polar residues" evidence="1">
    <location>
        <begin position="1221"/>
        <end position="1231"/>
    </location>
</feature>
<sequence>MTDTSNRVVPVGGNGSDFLPLNDSDNNTQGTPMTSNNSDSSTSDVSMAAETDDDDAVRADAAAVSHPLGGGLHSAEAATTQKAGEHNNDSSENKRKFSGDMPDNDDAQSAIDSSKKIRLGNPDAKDGSCRTREWLNLPSELWHHIFAFCPPRTLGNLLRVTRLFNVYLDPLSTLQCRRPPLLSDSPLSVLNPNAIWQISRRRFWPGMPNPFQDKTELQMWQLCLCTTCQSCGKKPDVSRDNDLGSWQSGPGHDGVAVIWPFATRSCGVCLLSKSIKEIDILLSSSIPTALMAALPFVFVTQDLQALSPVTVEKGQLPDAGELTKLYWLSHVEELKTELFNVKAMGSATAEEWLKGLDGRGIERRNDATKWENWAMANGGLSMVESTLYPGYQPSTPSPDGTTIDTIQTGPRIPGLAHTDCSSEVSHLGRNDRTKEQVAALKAARKAEIERRVLALEPPLPLKVLPYIPSFQAALQIITPLDDQGWEVLKPRLLAQSADAEKREKEAPTEAKKEADETNTSDAAPEAREVGDADWDEIQAPVRARVAGYADEIIRDGWDNGDKVNRDNCSKFAVEVLTYIRKRFYAEVFKDAAAARAAGRSPISDPPDGPYTQKLTLENMKWIFEAKVKPHTERFRKEIFLCNGCEATVRYYGFEGIIQHFAAKHTKVLSLGNMVVYWRAEWPGYPPFTWESKNMKLPPLDHGSFQPPDQALPFLKLASVPTSVYEPPSWGEAGPQASQAPYSVLPNHYVPAQEYQAVHYPHPDAPHTYPTPQAQPQSFNQPIQSQPFIPPSYPSGAHQTENPSGYYGVPTNPFSHEFQTQLEEMARIARELWNATSNMRGTLATVRVQVVVYHMAKRFHAKFGIPLPLTTFIEGLSNHKDMRPVRNVNELTCRVCRLGIGGYVASMEERKSWSLPQLTSHFQYKHVEPFLRTSPYAQPPEWTVEMVMLPEPAEVPNLHAAIRMDGLKYHLVNEAVPHLLSVSIVPDAAALMAQPAWQEQTDHHQYELPVSYYNQADYNNHAEIPNAEPHHYASEMAASLNDKSGPAYRHAEPVITNANTVLPIEDPAAAASSAALIRQSPKSRNDDGVRFRASQGGRSSRDQQSARQSKKSKKKSGGNNRHNPDEEARKRIEEEEKMAEEEAEREADVIRAMWAADRVNAVAGNSVLPDGGGSVAREMSEAGSSRLGLASTRRSSKANTPKQWQRLQSRQPRDSPRRNDRNSYSVPQETSQVPPPARGESPLHRGHQLSNVTYVDNQPHDTPATRNVRIAPSAVHDHHDSDFPPRELQSRRSASPVYQTQNQPHPPAGQYRQRSPSPRPRDQSIHYRPRDLQYADDDAYYQRQAQESPYHQDEYHAAHDENFANPPQGYGDLIEIEIIEYRRPDGTVWIEERPLRRIPGPERGRYLYHDDDSYAPPPPQQPLMASSAYSRHEMFNAPLESEPEPHYHRQPQPPALPPAANEPILLSSSSSSAAGHYYDEPLHGRQLAVGRDDYDYHRFHAPAHQQRIAAERQYNPYAQPRPPRAPTVVEQSDYDSRYASNAPPLQQQSRPLRASGTQEHYGEEQQDEEDEEYDPRFPAGPPRSRPPPRHMSTLPPRPPPSSRQSRRPGVGYR</sequence>
<dbReference type="Pfam" id="PF25422">
    <property type="entry name" value="DUF7892"/>
    <property type="match status" value="1"/>
</dbReference>
<evidence type="ECO:0000259" key="3">
    <source>
        <dbReference type="Pfam" id="PF25422"/>
    </source>
</evidence>
<feature type="compositionally biased region" description="Basic and acidic residues" evidence="1">
    <location>
        <begin position="498"/>
        <end position="515"/>
    </location>
</feature>
<feature type="region of interest" description="Disordered" evidence="1">
    <location>
        <begin position="1271"/>
        <end position="1329"/>
    </location>
</feature>
<gene>
    <name evidence="4" type="ORF">BD289DRAFT_202401</name>
</gene>
<feature type="region of interest" description="Disordered" evidence="1">
    <location>
        <begin position="497"/>
        <end position="534"/>
    </location>
</feature>
<feature type="compositionally biased region" description="Acidic residues" evidence="1">
    <location>
        <begin position="1134"/>
        <end position="1143"/>
    </location>
</feature>
<reference evidence="4 5" key="1">
    <citation type="journal article" date="2018" name="Mycol. Prog.">
        <title>Coniella lustricola, a new species from submerged detritus.</title>
        <authorList>
            <person name="Raudabaugh D.B."/>
            <person name="Iturriaga T."/>
            <person name="Carver A."/>
            <person name="Mondo S."/>
            <person name="Pangilinan J."/>
            <person name="Lipzen A."/>
            <person name="He G."/>
            <person name="Amirebrahimi M."/>
            <person name="Grigoriev I.V."/>
            <person name="Miller A.N."/>
        </authorList>
    </citation>
    <scope>NUCLEOTIDE SEQUENCE [LARGE SCALE GENOMIC DNA]</scope>
    <source>
        <strain evidence="4 5">B22-T-1</strain>
    </source>
</reference>
<dbReference type="InterPro" id="IPR001810">
    <property type="entry name" value="F-box_dom"/>
</dbReference>
<dbReference type="STRING" id="2025994.A0A2T3ACM6"/>
<feature type="compositionally biased region" description="Polar residues" evidence="1">
    <location>
        <begin position="1196"/>
        <end position="1209"/>
    </location>
</feature>
<feature type="region of interest" description="Disordered" evidence="1">
    <location>
        <begin position="1497"/>
        <end position="1612"/>
    </location>
</feature>
<accession>A0A2T3ACM6</accession>
<feature type="compositionally biased region" description="Polar residues" evidence="1">
    <location>
        <begin position="1542"/>
        <end position="1557"/>
    </location>
</feature>
<feature type="compositionally biased region" description="Acidic residues" evidence="1">
    <location>
        <begin position="1563"/>
        <end position="1572"/>
    </location>
</feature>
<dbReference type="InterPro" id="IPR057214">
    <property type="entry name" value="DUF7892"/>
</dbReference>
<evidence type="ECO:0000256" key="1">
    <source>
        <dbReference type="SAM" id="MobiDB-lite"/>
    </source>
</evidence>
<feature type="compositionally biased region" description="Polar residues" evidence="1">
    <location>
        <begin position="23"/>
        <end position="32"/>
    </location>
</feature>
<evidence type="ECO:0000259" key="2">
    <source>
        <dbReference type="Pfam" id="PF00646"/>
    </source>
</evidence>
<dbReference type="Pfam" id="PF00646">
    <property type="entry name" value="F-box"/>
    <property type="match status" value="1"/>
</dbReference>
<feature type="compositionally biased region" description="Basic and acidic residues" evidence="1">
    <location>
        <begin position="1210"/>
        <end position="1220"/>
    </location>
</feature>
<dbReference type="OrthoDB" id="2322499at2759"/>
<feature type="compositionally biased region" description="Basic and acidic residues" evidence="1">
    <location>
        <begin position="1274"/>
        <end position="1289"/>
    </location>
</feature>
<feature type="compositionally biased region" description="Basic and acidic residues" evidence="1">
    <location>
        <begin position="1121"/>
        <end position="1133"/>
    </location>
</feature>
<evidence type="ECO:0000313" key="5">
    <source>
        <dbReference type="Proteomes" id="UP000241462"/>
    </source>
</evidence>
<name>A0A2T3ACM6_9PEZI</name>
<feature type="region of interest" description="Disordered" evidence="1">
    <location>
        <begin position="1439"/>
        <end position="1477"/>
    </location>
</feature>
<organism evidence="4 5">
    <name type="scientific">Coniella lustricola</name>
    <dbReference type="NCBI Taxonomy" id="2025994"/>
    <lineage>
        <taxon>Eukaryota</taxon>
        <taxon>Fungi</taxon>
        <taxon>Dikarya</taxon>
        <taxon>Ascomycota</taxon>
        <taxon>Pezizomycotina</taxon>
        <taxon>Sordariomycetes</taxon>
        <taxon>Sordariomycetidae</taxon>
        <taxon>Diaporthales</taxon>
        <taxon>Schizoparmaceae</taxon>
        <taxon>Coniella</taxon>
    </lineage>
</organism>
<protein>
    <submittedName>
        <fullName evidence="4">Uncharacterized protein</fullName>
    </submittedName>
</protein>
<feature type="compositionally biased region" description="Basic and acidic residues" evidence="1">
    <location>
        <begin position="83"/>
        <end position="98"/>
    </location>
</feature>
<evidence type="ECO:0000313" key="4">
    <source>
        <dbReference type="EMBL" id="PSR91966.1"/>
    </source>
</evidence>
<proteinExistence type="predicted"/>
<dbReference type="SUPFAM" id="SSF81383">
    <property type="entry name" value="F-box domain"/>
    <property type="match status" value="1"/>
</dbReference>
<feature type="region of interest" description="Disordered" evidence="1">
    <location>
        <begin position="1072"/>
        <end position="1143"/>
    </location>
</feature>
<feature type="compositionally biased region" description="Polar residues" evidence="1">
    <location>
        <begin position="1290"/>
        <end position="1302"/>
    </location>
</feature>
<dbReference type="InterPro" id="IPR036047">
    <property type="entry name" value="F-box-like_dom_sf"/>
</dbReference>
<feature type="compositionally biased region" description="Basic and acidic residues" evidence="1">
    <location>
        <begin position="1318"/>
        <end position="1329"/>
    </location>
</feature>
<keyword evidence="5" id="KW-1185">Reference proteome</keyword>
<dbReference type="Proteomes" id="UP000241462">
    <property type="component" value="Unassembled WGS sequence"/>
</dbReference>
<feature type="compositionally biased region" description="Low complexity" evidence="1">
    <location>
        <begin position="1457"/>
        <end position="1471"/>
    </location>
</feature>
<feature type="region of interest" description="Disordered" evidence="1">
    <location>
        <begin position="1163"/>
        <end position="1247"/>
    </location>
</feature>
<feature type="domain" description="DUF7892" evidence="3">
    <location>
        <begin position="815"/>
        <end position="974"/>
    </location>
</feature>